<organism evidence="4 5">
    <name type="scientific">Sphaerisporangium dianthi</name>
    <dbReference type="NCBI Taxonomy" id="1436120"/>
    <lineage>
        <taxon>Bacteria</taxon>
        <taxon>Bacillati</taxon>
        <taxon>Actinomycetota</taxon>
        <taxon>Actinomycetes</taxon>
        <taxon>Streptosporangiales</taxon>
        <taxon>Streptosporangiaceae</taxon>
        <taxon>Sphaerisporangium</taxon>
    </lineage>
</organism>
<evidence type="ECO:0000256" key="2">
    <source>
        <dbReference type="SAM" id="MobiDB-lite"/>
    </source>
</evidence>
<feature type="compositionally biased region" description="Basic and acidic residues" evidence="2">
    <location>
        <begin position="440"/>
        <end position="454"/>
    </location>
</feature>
<sequence length="454" mass="48434">MTQPSRRLVIAVRADPVICGHSGEARNLAEVALTRGFDDVRLLTWPIPTLQAAGLPLKPLDRLLPYSPGITVERPEAIGDYRVPDGRHQAGLTGRLVELLAEPIPTTCLSMYLVPHTTVVMDAVAAARAAGFAPNVRTIAKAVGSDVTNVIRSCLREGRFGAATVLFTTFLANDEVVAVSEYTRQEIIASAEQVDAHSGTSFAEQCRRRVTVSYPPIDSSAFLDLDPAEVDAALARRGLKRDGYILFLSRVARAKGIYDLLIAFGQMRSRSHVKLVVAGTGPALEHVQAMAKEDDQVIFLTDVDDHEKALLMRGCAAYTLPTKPEPDFVETFGIALAEKMLTGGGPIVTTLTGGTGEAVGDTAVIVEPGDIAGLAAAVDRVVLEMSAAERQDLEHRARAYAMSFDRGVVFDGLFPQEAPAAGLTALEVPHARAAAPLDGVRPEDGSVDERTVPA</sequence>
<accession>A0ABV9CMY2</accession>
<keyword evidence="1 4" id="KW-0808">Transferase</keyword>
<dbReference type="Proteomes" id="UP001596004">
    <property type="component" value="Unassembled WGS sequence"/>
</dbReference>
<reference evidence="5" key="1">
    <citation type="journal article" date="2019" name="Int. J. Syst. Evol. Microbiol.">
        <title>The Global Catalogue of Microorganisms (GCM) 10K type strain sequencing project: providing services to taxonomists for standard genome sequencing and annotation.</title>
        <authorList>
            <consortium name="The Broad Institute Genomics Platform"/>
            <consortium name="The Broad Institute Genome Sequencing Center for Infectious Disease"/>
            <person name="Wu L."/>
            <person name="Ma J."/>
        </authorList>
    </citation>
    <scope>NUCLEOTIDE SEQUENCE [LARGE SCALE GENOMIC DNA]</scope>
    <source>
        <strain evidence="5">CGMCC 4.7132</strain>
    </source>
</reference>
<evidence type="ECO:0000313" key="5">
    <source>
        <dbReference type="Proteomes" id="UP001596004"/>
    </source>
</evidence>
<name>A0ABV9CMY2_9ACTN</name>
<dbReference type="GO" id="GO:0016757">
    <property type="term" value="F:glycosyltransferase activity"/>
    <property type="evidence" value="ECO:0007669"/>
    <property type="project" value="UniProtKB-KW"/>
</dbReference>
<comment type="caution">
    <text evidence="4">The sequence shown here is derived from an EMBL/GenBank/DDBJ whole genome shotgun (WGS) entry which is preliminary data.</text>
</comment>
<dbReference type="PANTHER" id="PTHR46401">
    <property type="entry name" value="GLYCOSYLTRANSFERASE WBBK-RELATED"/>
    <property type="match status" value="1"/>
</dbReference>
<feature type="domain" description="Glycosyl transferase family 1" evidence="3">
    <location>
        <begin position="241"/>
        <end position="398"/>
    </location>
</feature>
<dbReference type="Gene3D" id="3.40.50.2000">
    <property type="entry name" value="Glycogen Phosphorylase B"/>
    <property type="match status" value="2"/>
</dbReference>
<keyword evidence="5" id="KW-1185">Reference proteome</keyword>
<dbReference type="SUPFAM" id="SSF53756">
    <property type="entry name" value="UDP-Glycosyltransferase/glycogen phosphorylase"/>
    <property type="match status" value="1"/>
</dbReference>
<dbReference type="EC" id="2.4.-.-" evidence="4"/>
<gene>
    <name evidence="4" type="ORF">ACFO60_28185</name>
</gene>
<feature type="region of interest" description="Disordered" evidence="2">
    <location>
        <begin position="435"/>
        <end position="454"/>
    </location>
</feature>
<evidence type="ECO:0000259" key="3">
    <source>
        <dbReference type="Pfam" id="PF00534"/>
    </source>
</evidence>
<evidence type="ECO:0000256" key="1">
    <source>
        <dbReference type="ARBA" id="ARBA00022679"/>
    </source>
</evidence>
<dbReference type="PANTHER" id="PTHR46401:SF2">
    <property type="entry name" value="GLYCOSYLTRANSFERASE WBBK-RELATED"/>
    <property type="match status" value="1"/>
</dbReference>
<dbReference type="RefSeq" id="WP_380845717.1">
    <property type="nucleotide sequence ID" value="NZ_JBHSFP010000024.1"/>
</dbReference>
<dbReference type="InterPro" id="IPR001296">
    <property type="entry name" value="Glyco_trans_1"/>
</dbReference>
<evidence type="ECO:0000313" key="4">
    <source>
        <dbReference type="EMBL" id="MFC4534654.1"/>
    </source>
</evidence>
<keyword evidence="4" id="KW-0328">Glycosyltransferase</keyword>
<protein>
    <submittedName>
        <fullName evidence="4">Glycosyltransferase</fullName>
        <ecNumber evidence="4">2.4.-.-</ecNumber>
    </submittedName>
</protein>
<proteinExistence type="predicted"/>
<dbReference type="EMBL" id="JBHSFP010000024">
    <property type="protein sequence ID" value="MFC4534654.1"/>
    <property type="molecule type" value="Genomic_DNA"/>
</dbReference>
<dbReference type="Pfam" id="PF00534">
    <property type="entry name" value="Glycos_transf_1"/>
    <property type="match status" value="1"/>
</dbReference>